<dbReference type="InterPro" id="IPR000340">
    <property type="entry name" value="Dual-sp_phosphatase_cat-dom"/>
</dbReference>
<evidence type="ECO:0000256" key="5">
    <source>
        <dbReference type="SAM" id="MobiDB-lite"/>
    </source>
</evidence>
<comment type="similarity">
    <text evidence="1">Belongs to the protein-tyrosine phosphatase family. Non-receptor class dual specificity subfamily.</text>
</comment>
<sequence length="680" mass="73205">MPSDKDLYHLIQDGWRQNQNESAIHDVVVLDQDMKAGEEEYGRSAGPAWTLVSVLERGGGNLGGPIRLWYLEGGFEAFQAWDLSEKYMVRPGYEFEMSIAQDGQGQQTQNQDVEMTLASPSQNGKVHPLSMPLSLPSNSTVTSTSAMAITDAKTAQAIDNAVSMTNASLGGTPRQRGAPVRRESLFSLNTKSLQRPAGLSRAQTVGVSALNIKPLSIPSMNTSLHPLQEGPGANGNGIGPLQSLPPLPNKSSWLTVPNAGGPIGPLSLSPSMSSCSSTMDMGTNSASTDHTSGWSANSSGLSATSQGQGLGEVSNGFSQQQGASMLSSKKSFSSTTTLSSLHLTNSTMGIREEDEEGGERLHRDLTNNNELRRNLSGGANSNRSIPPLGSSPGFGPSYFDVSNNNNSNGTHQEHQAQMFSEGIDSYTNNSSKMSSLMSQHLQQQQQYHQGYDDGFMEEGGDNGEQEISCILPNFLYLGPEIVTEEQAQELERLGIKRVLNMARECEDVLVSNRKGIDYHKVGVLDNVEEDVSTGLLQAVDIISASMDAPIYVHCKAGKSRSVTATIAYLITQLHWSLNKAYNHVLTQRPCMCPNIGFVTELMRMEEQTLGTERAGGLVRAGSLNSILSLSTAGAGIREHHHHNHHHSLQHTSSLSMGGSPKVLSAKSSVNNFSIMPQLQH</sequence>
<reference evidence="8" key="1">
    <citation type="journal article" date="2020" name="Fungal Divers.">
        <title>Resolving the Mortierellaceae phylogeny through synthesis of multi-gene phylogenetics and phylogenomics.</title>
        <authorList>
            <person name="Vandepol N."/>
            <person name="Liber J."/>
            <person name="Desiro A."/>
            <person name="Na H."/>
            <person name="Kennedy M."/>
            <person name="Barry K."/>
            <person name="Grigoriev I.V."/>
            <person name="Miller A.N."/>
            <person name="O'Donnell K."/>
            <person name="Stajich J.E."/>
            <person name="Bonito G."/>
        </authorList>
    </citation>
    <scope>NUCLEOTIDE SEQUENCE</scope>
    <source>
        <strain evidence="8">KOD948</strain>
    </source>
</reference>
<feature type="domain" description="Tyrosine specific protein phosphatases" evidence="7">
    <location>
        <begin position="533"/>
        <end position="591"/>
    </location>
</feature>
<dbReference type="Proteomes" id="UP000726737">
    <property type="component" value="Unassembled WGS sequence"/>
</dbReference>
<evidence type="ECO:0000259" key="6">
    <source>
        <dbReference type="PROSITE" id="PS50054"/>
    </source>
</evidence>
<feature type="compositionally biased region" description="Low complexity" evidence="5">
    <location>
        <begin position="324"/>
        <end position="347"/>
    </location>
</feature>
<comment type="caution">
    <text evidence="8">The sequence shown here is derived from an EMBL/GenBank/DDBJ whole genome shotgun (WGS) entry which is preliminary data.</text>
</comment>
<evidence type="ECO:0000256" key="2">
    <source>
        <dbReference type="ARBA" id="ARBA00013064"/>
    </source>
</evidence>
<dbReference type="EMBL" id="JAAAJA010000175">
    <property type="protein sequence ID" value="KAG0259764.1"/>
    <property type="molecule type" value="Genomic_DNA"/>
</dbReference>
<evidence type="ECO:0000256" key="4">
    <source>
        <dbReference type="ARBA" id="ARBA00022912"/>
    </source>
</evidence>
<keyword evidence="9" id="KW-1185">Reference proteome</keyword>
<evidence type="ECO:0000259" key="7">
    <source>
        <dbReference type="PROSITE" id="PS50056"/>
    </source>
</evidence>
<evidence type="ECO:0000256" key="1">
    <source>
        <dbReference type="ARBA" id="ARBA00008601"/>
    </source>
</evidence>
<dbReference type="CDD" id="cd14498">
    <property type="entry name" value="DSP"/>
    <property type="match status" value="1"/>
</dbReference>
<organism evidence="8 9">
    <name type="scientific">Mortierella polycephala</name>
    <dbReference type="NCBI Taxonomy" id="41804"/>
    <lineage>
        <taxon>Eukaryota</taxon>
        <taxon>Fungi</taxon>
        <taxon>Fungi incertae sedis</taxon>
        <taxon>Mucoromycota</taxon>
        <taxon>Mortierellomycotina</taxon>
        <taxon>Mortierellomycetes</taxon>
        <taxon>Mortierellales</taxon>
        <taxon>Mortierellaceae</taxon>
        <taxon>Mortierella</taxon>
    </lineage>
</organism>
<dbReference type="PANTHER" id="PTHR10159">
    <property type="entry name" value="DUAL SPECIFICITY PROTEIN PHOSPHATASE"/>
    <property type="match status" value="1"/>
</dbReference>
<feature type="compositionally biased region" description="Basic and acidic residues" evidence="5">
    <location>
        <begin position="358"/>
        <end position="373"/>
    </location>
</feature>
<dbReference type="GO" id="GO:0043409">
    <property type="term" value="P:negative regulation of MAPK cascade"/>
    <property type="evidence" value="ECO:0007669"/>
    <property type="project" value="TreeGrafter"/>
</dbReference>
<keyword evidence="3" id="KW-0378">Hydrolase</keyword>
<name>A0A9P6U559_9FUNG</name>
<dbReference type="PROSITE" id="PS50054">
    <property type="entry name" value="TYR_PHOSPHATASE_DUAL"/>
    <property type="match status" value="1"/>
</dbReference>
<dbReference type="PROSITE" id="PS50056">
    <property type="entry name" value="TYR_PHOSPHATASE_2"/>
    <property type="match status" value="1"/>
</dbReference>
<dbReference type="OrthoDB" id="273181at2759"/>
<dbReference type="GO" id="GO:0005737">
    <property type="term" value="C:cytoplasm"/>
    <property type="evidence" value="ECO:0007669"/>
    <property type="project" value="TreeGrafter"/>
</dbReference>
<feature type="compositionally biased region" description="Polar residues" evidence="5">
    <location>
        <begin position="278"/>
        <end position="307"/>
    </location>
</feature>
<evidence type="ECO:0000313" key="9">
    <source>
        <dbReference type="Proteomes" id="UP000726737"/>
    </source>
</evidence>
<dbReference type="AlphaFoldDB" id="A0A9P6U559"/>
<dbReference type="SUPFAM" id="SSF52799">
    <property type="entry name" value="(Phosphotyrosine protein) phosphatases II"/>
    <property type="match status" value="1"/>
</dbReference>
<proteinExistence type="inferred from homology"/>
<evidence type="ECO:0000313" key="8">
    <source>
        <dbReference type="EMBL" id="KAG0259764.1"/>
    </source>
</evidence>
<feature type="domain" description="Tyrosine-protein phosphatase" evidence="6">
    <location>
        <begin position="466"/>
        <end position="610"/>
    </location>
</feature>
<dbReference type="Gene3D" id="3.90.190.10">
    <property type="entry name" value="Protein tyrosine phosphatase superfamily"/>
    <property type="match status" value="1"/>
</dbReference>
<evidence type="ECO:0000256" key="3">
    <source>
        <dbReference type="ARBA" id="ARBA00022801"/>
    </source>
</evidence>
<dbReference type="PANTHER" id="PTHR10159:SF530">
    <property type="entry name" value="DUAL SPECIFICITY PROTEIN PHOSPHATASE DDB_G0271350-RELATED"/>
    <property type="match status" value="1"/>
</dbReference>
<keyword evidence="4" id="KW-0904">Protein phosphatase</keyword>
<dbReference type="GO" id="GO:0004725">
    <property type="term" value="F:protein tyrosine phosphatase activity"/>
    <property type="evidence" value="ECO:0007669"/>
    <property type="project" value="UniProtKB-EC"/>
</dbReference>
<dbReference type="Pfam" id="PF00782">
    <property type="entry name" value="DSPc"/>
    <property type="match status" value="1"/>
</dbReference>
<accession>A0A9P6U559</accession>
<feature type="compositionally biased region" description="Basic residues" evidence="5">
    <location>
        <begin position="639"/>
        <end position="648"/>
    </location>
</feature>
<dbReference type="InterPro" id="IPR029021">
    <property type="entry name" value="Prot-tyrosine_phosphatase-like"/>
</dbReference>
<dbReference type="InterPro" id="IPR020422">
    <property type="entry name" value="TYR_PHOSPHATASE_DUAL_dom"/>
</dbReference>
<feature type="region of interest" description="Disordered" evidence="5">
    <location>
        <begin position="271"/>
        <end position="392"/>
    </location>
</feature>
<dbReference type="EC" id="3.1.3.48" evidence="2"/>
<protein>
    <recommendedName>
        <fullName evidence="2">protein-tyrosine-phosphatase</fullName>
        <ecNumber evidence="2">3.1.3.48</ecNumber>
    </recommendedName>
</protein>
<feature type="region of interest" description="Disordered" evidence="5">
    <location>
        <begin position="639"/>
        <end position="660"/>
    </location>
</feature>
<dbReference type="InterPro" id="IPR000387">
    <property type="entry name" value="Tyr_Pase_dom"/>
</dbReference>
<dbReference type="SMART" id="SM00195">
    <property type="entry name" value="DSPc"/>
    <property type="match status" value="1"/>
</dbReference>
<gene>
    <name evidence="8" type="ORF">BG011_002375</name>
</gene>